<evidence type="ECO:0000313" key="6">
    <source>
        <dbReference type="Proteomes" id="UP000092177"/>
    </source>
</evidence>
<feature type="domain" description="Isopenicillin N synthase-like Fe(2+) 2OG dioxygenase" evidence="3">
    <location>
        <begin position="204"/>
        <end position="306"/>
    </location>
</feature>
<feature type="domain" description="Non-haem dioxygenase N-terminal" evidence="4">
    <location>
        <begin position="38"/>
        <end position="140"/>
    </location>
</feature>
<sequence length="379" mass="42508">MNVASLPQMSSRSDHRLPKFAHCPPTTENLNFVHLENLDFSQFDSESARPQLAAKLLDGASRHGFFTISGHGIPEDLYDSQVDLAHALLTIPPEEKLVYETTPENEARSRYTGFKASGSQKNKQGFHKTLDHYNIVANNPSSRKHPSILVPHLSQTNDLINYFRHHLLPKLLTLVSMILDVPKEKLLSTHTSSLEGEVCSEYLRYLLYNPRPVDGTGQPRDLCLGGHTDWGSFTFQFSQPVSALQILLPSGQWKWVQYLPGALVVNVGEALELLTGGIFRAAVHRAVKPPPDQERAKRLGIIYFARPPDGQKLEAIDSPVLRKSGRAQPPDQNVYTMSEYLHARNHGYKRLEFRKVTIVRDESESSNGSGPSQKGREDM</sequence>
<dbReference type="GeneID" id="28860772"/>
<organism evidence="5 6">
    <name type="scientific">Colletotrichum higginsianum (strain IMI 349063)</name>
    <name type="common">Crucifer anthracnose fungus</name>
    <dbReference type="NCBI Taxonomy" id="759273"/>
    <lineage>
        <taxon>Eukaryota</taxon>
        <taxon>Fungi</taxon>
        <taxon>Dikarya</taxon>
        <taxon>Ascomycota</taxon>
        <taxon>Pezizomycotina</taxon>
        <taxon>Sordariomycetes</taxon>
        <taxon>Hypocreomycetidae</taxon>
        <taxon>Glomerellales</taxon>
        <taxon>Glomerellaceae</taxon>
        <taxon>Colletotrichum</taxon>
        <taxon>Colletotrichum destructivum species complex</taxon>
    </lineage>
</organism>
<keyword evidence="6" id="KW-1185">Reference proteome</keyword>
<dbReference type="VEuPathDB" id="FungiDB:CH63R_01690"/>
<dbReference type="EMBL" id="LTAN01000001">
    <property type="protein sequence ID" value="OBR16510.1"/>
    <property type="molecule type" value="Genomic_DNA"/>
</dbReference>
<evidence type="ECO:0000259" key="4">
    <source>
        <dbReference type="Pfam" id="PF14226"/>
    </source>
</evidence>
<dbReference type="KEGG" id="chig:CH63R_01690"/>
<evidence type="ECO:0000313" key="5">
    <source>
        <dbReference type="EMBL" id="OBR16510.1"/>
    </source>
</evidence>
<evidence type="ECO:0000256" key="2">
    <source>
        <dbReference type="SAM" id="MobiDB-lite"/>
    </source>
</evidence>
<protein>
    <submittedName>
        <fullName evidence="5">2og-fe oxygenase</fullName>
    </submittedName>
</protein>
<evidence type="ECO:0000259" key="3">
    <source>
        <dbReference type="Pfam" id="PF03171"/>
    </source>
</evidence>
<dbReference type="RefSeq" id="XP_018165027.1">
    <property type="nucleotide sequence ID" value="XM_018296665.1"/>
</dbReference>
<reference evidence="6" key="1">
    <citation type="journal article" date="2017" name="BMC Genomics">
        <title>Gapless genome assembly of Colletotrichum higginsianum reveals chromosome structure and association of transposable elements with secondary metabolite gene clusters.</title>
        <authorList>
            <person name="Dallery J.-F."/>
            <person name="Lapalu N."/>
            <person name="Zampounis A."/>
            <person name="Pigne S."/>
            <person name="Luyten I."/>
            <person name="Amselem J."/>
            <person name="Wittenberg A.H.J."/>
            <person name="Zhou S."/>
            <person name="de Queiroz M.V."/>
            <person name="Robin G.P."/>
            <person name="Auger A."/>
            <person name="Hainaut M."/>
            <person name="Henrissat B."/>
            <person name="Kim K.-T."/>
            <person name="Lee Y.-H."/>
            <person name="Lespinet O."/>
            <person name="Schwartz D.C."/>
            <person name="Thon M.R."/>
            <person name="O'Connell R.J."/>
        </authorList>
    </citation>
    <scope>NUCLEOTIDE SEQUENCE [LARGE SCALE GENOMIC DNA]</scope>
    <source>
        <strain evidence="6">IMI 349063</strain>
    </source>
</reference>
<dbReference type="Gene3D" id="2.60.120.330">
    <property type="entry name" value="B-lactam Antibiotic, Isopenicillin N Synthase, Chain"/>
    <property type="match status" value="1"/>
</dbReference>
<dbReference type="Proteomes" id="UP000092177">
    <property type="component" value="Chromosome 1"/>
</dbReference>
<feature type="region of interest" description="Disordered" evidence="2">
    <location>
        <begin position="360"/>
        <end position="379"/>
    </location>
</feature>
<comment type="similarity">
    <text evidence="1">Belongs to the iron/ascorbate-dependent oxidoreductase family.</text>
</comment>
<accession>A0A1B7YWT5</accession>
<dbReference type="SUPFAM" id="SSF51197">
    <property type="entry name" value="Clavaminate synthase-like"/>
    <property type="match status" value="1"/>
</dbReference>
<evidence type="ECO:0000256" key="1">
    <source>
        <dbReference type="ARBA" id="ARBA00008056"/>
    </source>
</evidence>
<dbReference type="PANTHER" id="PTHR47990">
    <property type="entry name" value="2-OXOGLUTARATE (2OG) AND FE(II)-DEPENDENT OXYGENASE SUPERFAMILY PROTEIN-RELATED"/>
    <property type="match status" value="1"/>
</dbReference>
<dbReference type="InterPro" id="IPR044861">
    <property type="entry name" value="IPNS-like_FE2OG_OXY"/>
</dbReference>
<dbReference type="OrthoDB" id="406156at2759"/>
<dbReference type="Pfam" id="PF03171">
    <property type="entry name" value="2OG-FeII_Oxy"/>
    <property type="match status" value="1"/>
</dbReference>
<dbReference type="InterPro" id="IPR026992">
    <property type="entry name" value="DIOX_N"/>
</dbReference>
<comment type="caution">
    <text evidence="5">The sequence shown here is derived from an EMBL/GenBank/DDBJ whole genome shotgun (WGS) entry which is preliminary data.</text>
</comment>
<gene>
    <name evidence="5" type="ORF">CH63R_01690</name>
</gene>
<dbReference type="AlphaFoldDB" id="A0A1B7YWT5"/>
<dbReference type="Pfam" id="PF14226">
    <property type="entry name" value="DIOX_N"/>
    <property type="match status" value="1"/>
</dbReference>
<dbReference type="InterPro" id="IPR027443">
    <property type="entry name" value="IPNS-like_sf"/>
</dbReference>
<proteinExistence type="inferred from homology"/>
<dbReference type="InterPro" id="IPR050231">
    <property type="entry name" value="Iron_ascorbate_oxido_reductase"/>
</dbReference>
<name>A0A1B7YWT5_COLHI</name>